<accession>A0A2R4VYK4</accession>
<evidence type="ECO:0000256" key="10">
    <source>
        <dbReference type="ARBA" id="ARBA00078564"/>
    </source>
</evidence>
<dbReference type="PANTHER" id="PTHR43630">
    <property type="entry name" value="POLY-BETA-1,6-N-ACETYL-D-GLUCOSAMINE SYNTHASE"/>
    <property type="match status" value="1"/>
</dbReference>
<keyword evidence="11" id="KW-1133">Transmembrane helix</keyword>
<keyword evidence="4 12" id="KW-0808">Transferase</keyword>
<evidence type="ECO:0000256" key="4">
    <source>
        <dbReference type="ARBA" id="ARBA00022679"/>
    </source>
</evidence>
<evidence type="ECO:0000313" key="13">
    <source>
        <dbReference type="Proteomes" id="UP000244792"/>
    </source>
</evidence>
<feature type="transmembrane region" description="Helical" evidence="11">
    <location>
        <begin position="351"/>
        <end position="371"/>
    </location>
</feature>
<reference evidence="12 13" key="1">
    <citation type="submission" date="2017-04" db="EMBL/GenBank/DDBJ databases">
        <title>Genomic insights into metabolism of Thermodesulfobium acidiphilum.</title>
        <authorList>
            <person name="Toshchakov S.V."/>
            <person name="Frolov E.N."/>
            <person name="Kublanov I.V."/>
            <person name="Samarov N.I."/>
            <person name="Novikov A."/>
            <person name="Lebedinsky A.V."/>
            <person name="Bonch-Osmolovskaya E.A."/>
            <person name="Chernyh N.A."/>
        </authorList>
    </citation>
    <scope>NUCLEOTIDE SEQUENCE [LARGE SCALE GENOMIC DNA]</scope>
    <source>
        <strain evidence="12 13">3127-1</strain>
    </source>
</reference>
<proteinExistence type="inferred from homology"/>
<evidence type="ECO:0000256" key="1">
    <source>
        <dbReference type="ARBA" id="ARBA00004370"/>
    </source>
</evidence>
<dbReference type="SUPFAM" id="SSF53448">
    <property type="entry name" value="Nucleotide-diphospho-sugar transferases"/>
    <property type="match status" value="1"/>
</dbReference>
<feature type="transmembrane region" description="Helical" evidence="11">
    <location>
        <begin position="31"/>
        <end position="52"/>
    </location>
</feature>
<protein>
    <recommendedName>
        <fullName evidence="9">Beta-monoglucosyldiacylglycerol synthase</fullName>
        <ecNumber evidence="8">2.4.1.336</ecNumber>
    </recommendedName>
    <alternativeName>
        <fullName evidence="10">UDP-glucose:1,2-diacylglycerol 3-beta-D-glucosyltransferase</fullName>
    </alternativeName>
</protein>
<evidence type="ECO:0000256" key="5">
    <source>
        <dbReference type="ARBA" id="ARBA00022842"/>
    </source>
</evidence>
<dbReference type="FunFam" id="3.90.550.10:FF:000164">
    <property type="entry name" value="Beta-(1-3)-glucosyl transferase"/>
    <property type="match status" value="1"/>
</dbReference>
<evidence type="ECO:0000256" key="11">
    <source>
        <dbReference type="SAM" id="Phobius"/>
    </source>
</evidence>
<comment type="catalytic activity">
    <reaction evidence="7">
        <text>a 1,2-diacyl-sn-glycerol + UDP-alpha-D-glucose = a 1,2-diacyl-3-O-(beta-D-glucopyranosyl)-sn-glycerol + UDP + H(+)</text>
        <dbReference type="Rhea" id="RHEA:17285"/>
        <dbReference type="ChEBI" id="CHEBI:15378"/>
        <dbReference type="ChEBI" id="CHEBI:17815"/>
        <dbReference type="ChEBI" id="CHEBI:58223"/>
        <dbReference type="ChEBI" id="CHEBI:58885"/>
        <dbReference type="ChEBI" id="CHEBI:75799"/>
        <dbReference type="EC" id="2.4.1.336"/>
    </reaction>
</comment>
<evidence type="ECO:0000256" key="3">
    <source>
        <dbReference type="ARBA" id="ARBA00022676"/>
    </source>
</evidence>
<evidence type="ECO:0000256" key="7">
    <source>
        <dbReference type="ARBA" id="ARBA00053004"/>
    </source>
</evidence>
<dbReference type="RefSeq" id="WP_150130261.1">
    <property type="nucleotide sequence ID" value="NZ_CP020921.1"/>
</dbReference>
<dbReference type="Proteomes" id="UP000244792">
    <property type="component" value="Chromosome"/>
</dbReference>
<name>A0A2R4VYK4_THEAF</name>
<keyword evidence="13" id="KW-1185">Reference proteome</keyword>
<organism evidence="12 13">
    <name type="scientific">Thermodesulfobium acidiphilum</name>
    <dbReference type="NCBI Taxonomy" id="1794699"/>
    <lineage>
        <taxon>Bacteria</taxon>
        <taxon>Pseudomonadati</taxon>
        <taxon>Thermodesulfobiota</taxon>
        <taxon>Thermodesulfobiia</taxon>
        <taxon>Thermodesulfobiales</taxon>
        <taxon>Thermodesulfobiaceae</taxon>
        <taxon>Thermodesulfobium</taxon>
    </lineage>
</organism>
<keyword evidence="11" id="KW-0812">Transmembrane</keyword>
<dbReference type="Gene3D" id="3.90.550.10">
    <property type="entry name" value="Spore Coat Polysaccharide Biosynthesis Protein SpsA, Chain A"/>
    <property type="match status" value="1"/>
</dbReference>
<dbReference type="InterPro" id="IPR029044">
    <property type="entry name" value="Nucleotide-diphossugar_trans"/>
</dbReference>
<dbReference type="OrthoDB" id="9768769at2"/>
<evidence type="ECO:0000256" key="8">
    <source>
        <dbReference type="ARBA" id="ARBA00066964"/>
    </source>
</evidence>
<feature type="transmembrane region" description="Helical" evidence="11">
    <location>
        <begin position="323"/>
        <end position="345"/>
    </location>
</feature>
<keyword evidence="6 11" id="KW-0472">Membrane</keyword>
<dbReference type="AlphaFoldDB" id="A0A2R4VYK4"/>
<evidence type="ECO:0000313" key="12">
    <source>
        <dbReference type="EMBL" id="AWB09558.1"/>
    </source>
</evidence>
<gene>
    <name evidence="12" type="ORF">TDSAC_0171</name>
</gene>
<dbReference type="GO" id="GO:0016020">
    <property type="term" value="C:membrane"/>
    <property type="evidence" value="ECO:0007669"/>
    <property type="project" value="UniProtKB-SubCell"/>
</dbReference>
<evidence type="ECO:0000256" key="6">
    <source>
        <dbReference type="ARBA" id="ARBA00023136"/>
    </source>
</evidence>
<keyword evidence="3" id="KW-0328">Glycosyltransferase</keyword>
<sequence length="448" mass="51529">MSKLAKISLPIFNSLLFFAFLQGIATHTFEWLQWLMMFFIVYGTVILGGFIIKQFEDQKIDEKYKPYVSILIPAHNEENVIRNTVLDAINQDYMDDKGKKLFEVIVIDNVSSDNTPVILRQMQDEYPELRVIYQGQDAKRGKPAALIAGLRESQGEVIAVFDSDTRIPSDFIKKCMPYLSDPKVGGVQSLVRMYNADKNFLTKAQDDEFAIFTRIYQEGRDFLDGAPTLGGNGQITKKEAILAVGGWNEHALTEDLELSLRLYEAGYNIRFCPEVSVYQEGVENFGALVKQRTRWALGYLQCLMEHTPKIIFSRMAFNKKLDLSLTLFSIFLPYLTLVGYAYLLLELSRIFMFYTTLPSFILNFLAFAFLVNASVGARVLGLPRKSLLYVPLRYWFFSLHWLIAYIQAMWKMWLMWINDEAPFWDKTHHNGLQEETAKGVSAAFQVIK</sequence>
<dbReference type="EC" id="2.4.1.336" evidence="8"/>
<evidence type="ECO:0000256" key="2">
    <source>
        <dbReference type="ARBA" id="ARBA00006739"/>
    </source>
</evidence>
<comment type="subcellular location">
    <subcellularLocation>
        <location evidence="1">Membrane</location>
    </subcellularLocation>
</comment>
<evidence type="ECO:0000256" key="9">
    <source>
        <dbReference type="ARBA" id="ARBA00068721"/>
    </source>
</evidence>
<keyword evidence="5" id="KW-0460">Magnesium</keyword>
<feature type="transmembrane region" description="Helical" evidence="11">
    <location>
        <begin position="392"/>
        <end position="410"/>
    </location>
</feature>
<feature type="transmembrane region" description="Helical" evidence="11">
    <location>
        <begin position="7"/>
        <end position="25"/>
    </location>
</feature>
<dbReference type="Pfam" id="PF13641">
    <property type="entry name" value="Glyco_tranf_2_3"/>
    <property type="match status" value="1"/>
</dbReference>
<dbReference type="PANTHER" id="PTHR43630:SF1">
    <property type="entry name" value="POLY-BETA-1,6-N-ACETYL-D-GLUCOSAMINE SYNTHASE"/>
    <property type="match status" value="1"/>
</dbReference>
<dbReference type="CDD" id="cd06423">
    <property type="entry name" value="CESA_like"/>
    <property type="match status" value="1"/>
</dbReference>
<dbReference type="KEGG" id="taci:TDSAC_0171"/>
<comment type="similarity">
    <text evidence="2">Belongs to the glycosyltransferase 2 family.</text>
</comment>
<dbReference type="EMBL" id="CP020921">
    <property type="protein sequence ID" value="AWB09558.1"/>
    <property type="molecule type" value="Genomic_DNA"/>
</dbReference>
<dbReference type="GO" id="GO:0016757">
    <property type="term" value="F:glycosyltransferase activity"/>
    <property type="evidence" value="ECO:0007669"/>
    <property type="project" value="UniProtKB-KW"/>
</dbReference>